<gene>
    <name evidence="1" type="ORF">CODIS_38910</name>
</gene>
<dbReference type="Gene3D" id="3.90.180.10">
    <property type="entry name" value="Medium-chain alcohol dehydrogenases, catalytic domain"/>
    <property type="match status" value="1"/>
</dbReference>
<reference evidence="1 2" key="1">
    <citation type="submission" date="2016-06" db="EMBL/GenBank/DDBJ databases">
        <title>Genome sequence of endosymbiont of Candidatus Endolucinida thiodiazotropha.</title>
        <authorList>
            <person name="Poehlein A."/>
            <person name="Koenig S."/>
            <person name="Heiden S.E."/>
            <person name="Thuermer A."/>
            <person name="Voget S."/>
            <person name="Daniel R."/>
            <person name="Markert S."/>
            <person name="Gros O."/>
            <person name="Schweder T."/>
        </authorList>
    </citation>
    <scope>NUCLEOTIDE SEQUENCE [LARGE SCALE GENOMIC DNA]</scope>
    <source>
        <strain evidence="1 2">COS</strain>
    </source>
</reference>
<organism evidence="1 2">
    <name type="scientific">Candidatus Thiodiazotropha endolucinida</name>
    <dbReference type="NCBI Taxonomy" id="1655433"/>
    <lineage>
        <taxon>Bacteria</taxon>
        <taxon>Pseudomonadati</taxon>
        <taxon>Pseudomonadota</taxon>
        <taxon>Gammaproteobacteria</taxon>
        <taxon>Chromatiales</taxon>
        <taxon>Sedimenticolaceae</taxon>
        <taxon>Candidatus Thiodiazotropha</taxon>
    </lineage>
</organism>
<name>A0A7Z1ADK1_9GAMM</name>
<dbReference type="AlphaFoldDB" id="A0A7Z1ADK1"/>
<dbReference type="Gene3D" id="3.40.50.720">
    <property type="entry name" value="NAD(P)-binding Rossmann-like Domain"/>
    <property type="match status" value="1"/>
</dbReference>
<evidence type="ECO:0000313" key="2">
    <source>
        <dbReference type="Proteomes" id="UP000094769"/>
    </source>
</evidence>
<keyword evidence="2" id="KW-1185">Reference proteome</keyword>
<protein>
    <recommendedName>
        <fullName evidence="3">Alcohol dehydrogenase-like C-terminal domain-containing protein</fullName>
    </recommendedName>
</protein>
<proteinExistence type="predicted"/>
<dbReference type="RefSeq" id="WP_069128206.1">
    <property type="nucleotide sequence ID" value="NZ_MARB01000032.1"/>
</dbReference>
<dbReference type="EMBL" id="MARB01000032">
    <property type="protein sequence ID" value="ODJ85917.1"/>
    <property type="molecule type" value="Genomic_DNA"/>
</dbReference>
<dbReference type="Proteomes" id="UP000094769">
    <property type="component" value="Unassembled WGS sequence"/>
</dbReference>
<sequence>MNEAIEILAQTSMAGVDNPGYGIGKMRGPGDGADSDRFALFPISDQPVMSAGQEAYIELPPMKNPRIGLLIPPLTMALWAWDRLGLEMGEAAVVSGGQPYTRLLTYCASLRGALPVIELGSRSTTETDTGFHYLSIDDPDSALRTLTEQIADKPGVCMVDLSGEAKIMDLFFAAMPRFGRLMLSSISSEPLTVDFYNHIHRTGARIEAGKIMPQLVFDPAWRDELTPVRLRATRLVDCPAIAEKLQSLVPIKI</sequence>
<comment type="caution">
    <text evidence="1">The sequence shown here is derived from an EMBL/GenBank/DDBJ whole genome shotgun (WGS) entry which is preliminary data.</text>
</comment>
<evidence type="ECO:0008006" key="3">
    <source>
        <dbReference type="Google" id="ProtNLM"/>
    </source>
</evidence>
<accession>A0A7Z1ADK1</accession>
<dbReference type="OrthoDB" id="9892627at2"/>
<evidence type="ECO:0000313" key="1">
    <source>
        <dbReference type="EMBL" id="ODJ85917.1"/>
    </source>
</evidence>